<dbReference type="Gene3D" id="3.40.50.1110">
    <property type="entry name" value="SGNH hydrolase"/>
    <property type="match status" value="1"/>
</dbReference>
<dbReference type="Gene3D" id="2.60.120.260">
    <property type="entry name" value="Galactose-binding domain-like"/>
    <property type="match status" value="1"/>
</dbReference>
<feature type="chain" id="PRO_5003557040" evidence="1">
    <location>
        <begin position="22"/>
        <end position="364"/>
    </location>
</feature>
<feature type="domain" description="Carbohydrate esterase 2 N-terminal" evidence="2">
    <location>
        <begin position="41"/>
        <end position="149"/>
    </location>
</feature>
<dbReference type="InterPro" id="IPR036514">
    <property type="entry name" value="SGNH_hydro_sf"/>
</dbReference>
<dbReference type="PANTHER" id="PTHR37834">
    <property type="entry name" value="GDSL-LIKE LIPASE/ACYLHYDROLASE DOMAIN PROTEIN (AFU_ORTHOLOGUE AFUA_2G00620)"/>
    <property type="match status" value="1"/>
</dbReference>
<keyword evidence="1" id="KW-0732">Signal</keyword>
<evidence type="ECO:0000259" key="2">
    <source>
        <dbReference type="Pfam" id="PF17996"/>
    </source>
</evidence>
<dbReference type="CDD" id="cd01831">
    <property type="entry name" value="Endoglucanase_E_like"/>
    <property type="match status" value="1"/>
</dbReference>
<name>H1Y4G6_9SPHI</name>
<dbReference type="Pfam" id="PF17996">
    <property type="entry name" value="CE2_N"/>
    <property type="match status" value="1"/>
</dbReference>
<dbReference type="InterPro" id="IPR037461">
    <property type="entry name" value="CtCE2-like_dom"/>
</dbReference>
<dbReference type="EMBL" id="CM001403">
    <property type="protein sequence ID" value="EHQ26750.1"/>
    <property type="molecule type" value="Genomic_DNA"/>
</dbReference>
<evidence type="ECO:0000313" key="3">
    <source>
        <dbReference type="EMBL" id="EHQ26750.1"/>
    </source>
</evidence>
<proteinExistence type="predicted"/>
<dbReference type="Proteomes" id="UP000002774">
    <property type="component" value="Chromosome"/>
</dbReference>
<dbReference type="RefSeq" id="WP_008506922.1">
    <property type="nucleotide sequence ID" value="NZ_CM001403.1"/>
</dbReference>
<protein>
    <submittedName>
        <fullName evidence="3">Acetylxylan esterase</fullName>
    </submittedName>
</protein>
<evidence type="ECO:0000256" key="1">
    <source>
        <dbReference type="SAM" id="SignalP"/>
    </source>
</evidence>
<dbReference type="SUPFAM" id="SSF52266">
    <property type="entry name" value="SGNH hydrolase"/>
    <property type="match status" value="1"/>
</dbReference>
<dbReference type="STRING" id="714943.Mucpa_2636"/>
<dbReference type="OrthoDB" id="9801375at2"/>
<feature type="signal peptide" evidence="1">
    <location>
        <begin position="1"/>
        <end position="21"/>
    </location>
</feature>
<keyword evidence="4" id="KW-1185">Reference proteome</keyword>
<reference evidence="3" key="1">
    <citation type="submission" date="2011-09" db="EMBL/GenBank/DDBJ databases">
        <title>The permanent draft genome of Mucilaginibacter paludis DSM 18603.</title>
        <authorList>
            <consortium name="US DOE Joint Genome Institute (JGI-PGF)"/>
            <person name="Lucas S."/>
            <person name="Han J."/>
            <person name="Lapidus A."/>
            <person name="Bruce D."/>
            <person name="Goodwin L."/>
            <person name="Pitluck S."/>
            <person name="Peters L."/>
            <person name="Kyrpides N."/>
            <person name="Mavromatis K."/>
            <person name="Ivanova N."/>
            <person name="Mikhailova N."/>
            <person name="Held B."/>
            <person name="Detter J.C."/>
            <person name="Tapia R."/>
            <person name="Han C."/>
            <person name="Land M."/>
            <person name="Hauser L."/>
            <person name="Markowitz V."/>
            <person name="Cheng J.-F."/>
            <person name="Hugenholtz P."/>
            <person name="Woyke T."/>
            <person name="Wu D."/>
            <person name="Tindall B."/>
            <person name="Brambilla E."/>
            <person name="Klenk H.-P."/>
            <person name="Eisen J.A."/>
        </authorList>
    </citation>
    <scope>NUCLEOTIDE SEQUENCE [LARGE SCALE GENOMIC DNA]</scope>
    <source>
        <strain evidence="3">DSM 18603</strain>
    </source>
</reference>
<gene>
    <name evidence="3" type="ORF">Mucpa_2636</name>
</gene>
<dbReference type="InterPro" id="IPR040794">
    <property type="entry name" value="CE2_N"/>
</dbReference>
<accession>H1Y4G6</accession>
<sequence>MKKHLFILLVLICTGCFLASAKVPSAPALKFYPANNKYIQYTGRIDYSDQLKPRFWSSGVYIKMRFKGKGCEITVNDEMLYGNSHNYINIAVDDEKPYRVQTTDLTDNFKIGGNLSDKPHIITICKDTEAGIGYLEFVGIKCEKLLPMPARPKRKIEFIGTTITCGADLDRSLYPCNFGEWYAHHNAYMSYGAVTARNLGAEWQITAISGIGLTNSCCNIPIMPEAFDKISMRTDSLQWNFSAYQPDVVSICLGESDGATALDSTAFCGAYVNFINDLRRYYPRSEIICLNIPTGDVRLNAAMKRYVVGISDYMEANGDTKVHPYSITKTYTSGCNDHPDMGDHSMIATELTEYIRKLKKWKER</sequence>
<dbReference type="PANTHER" id="PTHR37834:SF2">
    <property type="entry name" value="ESTERASE, SGNH HYDROLASE-TYPE"/>
    <property type="match status" value="1"/>
</dbReference>
<dbReference type="GO" id="GO:0052689">
    <property type="term" value="F:carboxylic ester hydrolase activity"/>
    <property type="evidence" value="ECO:0007669"/>
    <property type="project" value="InterPro"/>
</dbReference>
<evidence type="ECO:0000313" key="4">
    <source>
        <dbReference type="Proteomes" id="UP000002774"/>
    </source>
</evidence>
<dbReference type="HOGENOM" id="CLU_042506_2_1_10"/>
<organism evidence="3 4">
    <name type="scientific">Mucilaginibacter paludis DSM 18603</name>
    <dbReference type="NCBI Taxonomy" id="714943"/>
    <lineage>
        <taxon>Bacteria</taxon>
        <taxon>Pseudomonadati</taxon>
        <taxon>Bacteroidota</taxon>
        <taxon>Sphingobacteriia</taxon>
        <taxon>Sphingobacteriales</taxon>
        <taxon>Sphingobacteriaceae</taxon>
        <taxon>Mucilaginibacter</taxon>
    </lineage>
</organism>
<dbReference type="eggNOG" id="COG2755">
    <property type="taxonomic scope" value="Bacteria"/>
</dbReference>
<dbReference type="InterPro" id="IPR052762">
    <property type="entry name" value="PCW_deacetylase/CE"/>
</dbReference>
<dbReference type="AlphaFoldDB" id="H1Y4G6"/>